<dbReference type="GO" id="GO:0003960">
    <property type="term" value="F:quinone reductase (NADPH) activity"/>
    <property type="evidence" value="ECO:0007669"/>
    <property type="project" value="TreeGrafter"/>
</dbReference>
<dbReference type="Pfam" id="PF08240">
    <property type="entry name" value="ADH_N"/>
    <property type="match status" value="1"/>
</dbReference>
<dbReference type="CDD" id="cd08244">
    <property type="entry name" value="MDR_enoyl_red"/>
    <property type="match status" value="1"/>
</dbReference>
<dbReference type="Gene3D" id="3.40.50.720">
    <property type="entry name" value="NAD(P)-binding Rossmann-like Domain"/>
    <property type="match status" value="1"/>
</dbReference>
<dbReference type="InterPro" id="IPR013154">
    <property type="entry name" value="ADH-like_N"/>
</dbReference>
<dbReference type="Gene3D" id="3.90.180.10">
    <property type="entry name" value="Medium-chain alcohol dehydrogenases, catalytic domain"/>
    <property type="match status" value="1"/>
</dbReference>
<accession>A0A4R7SZM6</accession>
<dbReference type="GO" id="GO:0005829">
    <property type="term" value="C:cytosol"/>
    <property type="evidence" value="ECO:0007669"/>
    <property type="project" value="TreeGrafter"/>
</dbReference>
<evidence type="ECO:0000313" key="4">
    <source>
        <dbReference type="EMBL" id="TDU84545.1"/>
    </source>
</evidence>
<proteinExistence type="predicted"/>
<evidence type="ECO:0000256" key="1">
    <source>
        <dbReference type="ARBA" id="ARBA00022857"/>
    </source>
</evidence>
<protein>
    <submittedName>
        <fullName evidence="4">NADPH2:quinone reductase</fullName>
    </submittedName>
</protein>
<dbReference type="EMBL" id="SOCE01000002">
    <property type="protein sequence ID" value="TDU84545.1"/>
    <property type="molecule type" value="Genomic_DNA"/>
</dbReference>
<dbReference type="InterPro" id="IPR002364">
    <property type="entry name" value="Quin_OxRdtase/zeta-crystal_CS"/>
</dbReference>
<sequence>MYAIQLHEFGPAENLVFEEVPDPEPGPGQVRIKVEAAGVHLVDTVLRAGTLNDSPIPRPELPTIPGREVAGTIDAVGPETDTSWIGKRVVVHLGMVPGGYAELAVAKVDSLHEIPPHLDAASAVATIGTGRTAIGILEDAALTPDDVVLITAAAGGLGSLFIQSARNIGATVVALAGGPEKVAQTRALGAPLAFDYNQPDWPTQVRTELGDHQVTVILDGVGGPNARLAYDLLAPGGRLLLFGWSSGTPLEIPAETLTTRNQTVSSPIGAKVLPRLRSLESKALTETTSGRWHPLTTPYPLAKAADAHQALETRQTTGKVVLIP</sequence>
<dbReference type="InterPro" id="IPR020843">
    <property type="entry name" value="ER"/>
</dbReference>
<dbReference type="SMART" id="SM00829">
    <property type="entry name" value="PKS_ER"/>
    <property type="match status" value="1"/>
</dbReference>
<dbReference type="GO" id="GO:0008270">
    <property type="term" value="F:zinc ion binding"/>
    <property type="evidence" value="ECO:0007669"/>
    <property type="project" value="InterPro"/>
</dbReference>
<dbReference type="OrthoDB" id="5195079at2"/>
<dbReference type="SUPFAM" id="SSF51735">
    <property type="entry name" value="NAD(P)-binding Rossmann-fold domains"/>
    <property type="match status" value="1"/>
</dbReference>
<dbReference type="SUPFAM" id="SSF50129">
    <property type="entry name" value="GroES-like"/>
    <property type="match status" value="1"/>
</dbReference>
<dbReference type="InterPro" id="IPR013149">
    <property type="entry name" value="ADH-like_C"/>
</dbReference>
<comment type="caution">
    <text evidence="4">The sequence shown here is derived from an EMBL/GenBank/DDBJ whole genome shotgun (WGS) entry which is preliminary data.</text>
</comment>
<dbReference type="PANTHER" id="PTHR48106">
    <property type="entry name" value="QUINONE OXIDOREDUCTASE PIG3-RELATED"/>
    <property type="match status" value="1"/>
</dbReference>
<keyword evidence="5" id="KW-1185">Reference proteome</keyword>
<dbReference type="Pfam" id="PF00107">
    <property type="entry name" value="ADH_zinc_N"/>
    <property type="match status" value="1"/>
</dbReference>
<evidence type="ECO:0000259" key="3">
    <source>
        <dbReference type="SMART" id="SM00829"/>
    </source>
</evidence>
<gene>
    <name evidence="4" type="ORF">EV138_7024</name>
</gene>
<dbReference type="PROSITE" id="PS01162">
    <property type="entry name" value="QOR_ZETA_CRYSTAL"/>
    <property type="match status" value="1"/>
</dbReference>
<dbReference type="RefSeq" id="WP_133984414.1">
    <property type="nucleotide sequence ID" value="NZ_SOCE01000002.1"/>
</dbReference>
<dbReference type="InterPro" id="IPR011032">
    <property type="entry name" value="GroES-like_sf"/>
</dbReference>
<dbReference type="PANTHER" id="PTHR48106:SF13">
    <property type="entry name" value="QUINONE OXIDOREDUCTASE-RELATED"/>
    <property type="match status" value="1"/>
</dbReference>
<dbReference type="InterPro" id="IPR036291">
    <property type="entry name" value="NAD(P)-bd_dom_sf"/>
</dbReference>
<evidence type="ECO:0000313" key="5">
    <source>
        <dbReference type="Proteomes" id="UP000295151"/>
    </source>
</evidence>
<keyword evidence="2" id="KW-0560">Oxidoreductase</keyword>
<dbReference type="Proteomes" id="UP000295151">
    <property type="component" value="Unassembled WGS sequence"/>
</dbReference>
<dbReference type="GO" id="GO:0035925">
    <property type="term" value="F:mRNA 3'-UTR AU-rich region binding"/>
    <property type="evidence" value="ECO:0007669"/>
    <property type="project" value="TreeGrafter"/>
</dbReference>
<evidence type="ECO:0000256" key="2">
    <source>
        <dbReference type="ARBA" id="ARBA00023002"/>
    </source>
</evidence>
<dbReference type="GO" id="GO:0070402">
    <property type="term" value="F:NADPH binding"/>
    <property type="evidence" value="ECO:0007669"/>
    <property type="project" value="TreeGrafter"/>
</dbReference>
<keyword evidence="1" id="KW-0521">NADP</keyword>
<dbReference type="AlphaFoldDB" id="A0A4R7SZM6"/>
<feature type="domain" description="Enoyl reductase (ER)" evidence="3">
    <location>
        <begin position="10"/>
        <end position="322"/>
    </location>
</feature>
<name>A0A4R7SZM6_9ACTN</name>
<organism evidence="4 5">
    <name type="scientific">Kribbella voronezhensis</name>
    <dbReference type="NCBI Taxonomy" id="2512212"/>
    <lineage>
        <taxon>Bacteria</taxon>
        <taxon>Bacillati</taxon>
        <taxon>Actinomycetota</taxon>
        <taxon>Actinomycetes</taxon>
        <taxon>Propionibacteriales</taxon>
        <taxon>Kribbellaceae</taxon>
        <taxon>Kribbella</taxon>
    </lineage>
</organism>
<reference evidence="4 5" key="1">
    <citation type="submission" date="2019-03" db="EMBL/GenBank/DDBJ databases">
        <title>Genomic Encyclopedia of Type Strains, Phase III (KMG-III): the genomes of soil and plant-associated and newly described type strains.</title>
        <authorList>
            <person name="Whitman W."/>
        </authorList>
    </citation>
    <scope>NUCLEOTIDE SEQUENCE [LARGE SCALE GENOMIC DNA]</scope>
    <source>
        <strain evidence="4 5">VKM Ac-2575</strain>
    </source>
</reference>